<proteinExistence type="predicted"/>
<protein>
    <submittedName>
        <fullName evidence="1">Uncharacterized protein</fullName>
    </submittedName>
</protein>
<sequence length="190" mass="22612">MKKIKYNSLYIFYPIRLFNQMTTVSVFAEYDKSMLAALDTYLLNIILDDKTPFFTRNSKLKMLADSNPLYKDKIMDFTKGIYDKTIKKRDDNVIITVYLNNDKFEIFERTMNPKEDKETGHVVWSYDGNEYTSTHVIPIELPLWTKWVIELCEKCGFTKSKWNATSSWHDDFGEYNKYYDDKAVNIVMFK</sequence>
<organism evidence="1 2">
    <name type="scientific">Fadolivirus FV1/VV64</name>
    <dbReference type="NCBI Taxonomy" id="3070911"/>
    <lineage>
        <taxon>Viruses</taxon>
        <taxon>Varidnaviria</taxon>
        <taxon>Bamfordvirae</taxon>
        <taxon>Nucleocytoviricota</taxon>
        <taxon>Megaviricetes</taxon>
        <taxon>Imitervirales</taxon>
        <taxon>Mimiviridae</taxon>
        <taxon>Klosneuvirinae</taxon>
        <taxon>Fadolivirus</taxon>
        <taxon>Fadolivirus algeromassiliense</taxon>
    </lineage>
</organism>
<dbReference type="EMBL" id="MT418680">
    <property type="protein sequence ID" value="QKF93715.1"/>
    <property type="molecule type" value="Genomic_DNA"/>
</dbReference>
<accession>A0A7D3V593</accession>
<keyword evidence="2" id="KW-1185">Reference proteome</keyword>
<reference evidence="1 2" key="1">
    <citation type="submission" date="2020-04" db="EMBL/GenBank/DDBJ databases">
        <title>Advantages and limits of metagenomic assembly and binning of a giant virus.</title>
        <authorList>
            <person name="Schulz F."/>
            <person name="Andreani J."/>
            <person name="Francis R."/>
            <person name="Boudjemaa H."/>
            <person name="Bou Khalil J.Y."/>
            <person name="Lee J."/>
            <person name="La Scola B."/>
            <person name="Woyke T."/>
        </authorList>
    </citation>
    <scope>NUCLEOTIDE SEQUENCE [LARGE SCALE GENOMIC DNA]</scope>
    <source>
        <strain evidence="1 2">FV1/VV64</strain>
    </source>
</reference>
<dbReference type="Proteomes" id="UP001162001">
    <property type="component" value="Segment"/>
</dbReference>
<name>A0A7D3V593_9VIRU</name>
<gene>
    <name evidence="1" type="ORF">Fadolivirus_1_257</name>
</gene>
<evidence type="ECO:0000313" key="2">
    <source>
        <dbReference type="Proteomes" id="UP001162001"/>
    </source>
</evidence>
<evidence type="ECO:0000313" key="1">
    <source>
        <dbReference type="EMBL" id="QKF93715.1"/>
    </source>
</evidence>